<dbReference type="PROSITE" id="PS50977">
    <property type="entry name" value="HTH_TETR_2"/>
    <property type="match status" value="1"/>
</dbReference>
<accession>A0A2T1HT56</accession>
<dbReference type="PANTHER" id="PTHR30328">
    <property type="entry name" value="TRANSCRIPTIONAL REPRESSOR"/>
    <property type="match status" value="1"/>
</dbReference>
<evidence type="ECO:0000256" key="1">
    <source>
        <dbReference type="ARBA" id="ARBA00023125"/>
    </source>
</evidence>
<name>A0A2T1HT56_9HYPH</name>
<organism evidence="4 5">
    <name type="scientific">Alsobacter soli</name>
    <dbReference type="NCBI Taxonomy" id="2109933"/>
    <lineage>
        <taxon>Bacteria</taxon>
        <taxon>Pseudomonadati</taxon>
        <taxon>Pseudomonadota</taxon>
        <taxon>Alphaproteobacteria</taxon>
        <taxon>Hyphomicrobiales</taxon>
        <taxon>Alsobacteraceae</taxon>
        <taxon>Alsobacter</taxon>
    </lineage>
</organism>
<evidence type="ECO:0000259" key="3">
    <source>
        <dbReference type="PROSITE" id="PS50977"/>
    </source>
</evidence>
<dbReference type="RefSeq" id="WP_106337256.1">
    <property type="nucleotide sequence ID" value="NZ_PVZS01000011.1"/>
</dbReference>
<protein>
    <submittedName>
        <fullName evidence="4">DUF1956 domain-containing protein</fullName>
    </submittedName>
</protein>
<gene>
    <name evidence="4" type="ORF">SLNSH_12150</name>
</gene>
<reference evidence="5" key="1">
    <citation type="submission" date="2018-03" db="EMBL/GenBank/DDBJ databases">
        <authorList>
            <person name="Sun L."/>
            <person name="Liu H."/>
            <person name="Chen W."/>
            <person name="Huang K."/>
            <person name="Liu W."/>
            <person name="Gao X."/>
        </authorList>
    </citation>
    <scope>NUCLEOTIDE SEQUENCE [LARGE SCALE GENOMIC DNA]</scope>
    <source>
        <strain evidence="5">SH9</strain>
    </source>
</reference>
<dbReference type="EMBL" id="PVZS01000011">
    <property type="protein sequence ID" value="PSC04830.1"/>
    <property type="molecule type" value="Genomic_DNA"/>
</dbReference>
<dbReference type="SUPFAM" id="SSF46689">
    <property type="entry name" value="Homeodomain-like"/>
    <property type="match status" value="1"/>
</dbReference>
<dbReference type="Gene3D" id="1.10.357.10">
    <property type="entry name" value="Tetracycline Repressor, domain 2"/>
    <property type="match status" value="1"/>
</dbReference>
<dbReference type="PANTHER" id="PTHR30328:SF54">
    <property type="entry name" value="HTH-TYPE TRANSCRIPTIONAL REPRESSOR SCO4008"/>
    <property type="match status" value="1"/>
</dbReference>
<comment type="caution">
    <text evidence="4">The sequence shown here is derived from an EMBL/GenBank/DDBJ whole genome shotgun (WGS) entry which is preliminary data.</text>
</comment>
<evidence type="ECO:0000313" key="5">
    <source>
        <dbReference type="Proteomes" id="UP000239772"/>
    </source>
</evidence>
<proteinExistence type="predicted"/>
<dbReference type="PRINTS" id="PR00455">
    <property type="entry name" value="HTHTETR"/>
</dbReference>
<feature type="domain" description="HTH tetR-type" evidence="3">
    <location>
        <begin position="6"/>
        <end position="66"/>
    </location>
</feature>
<dbReference type="AlphaFoldDB" id="A0A2T1HT56"/>
<keyword evidence="5" id="KW-1185">Reference proteome</keyword>
<dbReference type="Proteomes" id="UP000239772">
    <property type="component" value="Unassembled WGS sequence"/>
</dbReference>
<sequence>MTRASEFTRRRLLDAGLSQFARHGFDGASVRAIADQAEANQAAIKYHFGAKEGLYRAVLEAALERLERLNELDEEALARLTPAEALEAFLRQSLSAIAKASEIREPLQVLNWEIMNRTATFTEVLAERRLPTFEAAARIVAGFQPHLPVEEARLTTVWLVNQPFIFVRNAESLRRPPVNVALDEAGVHRLGALLTRLVRGALETSR</sequence>
<dbReference type="OrthoDB" id="2356263at2"/>
<evidence type="ECO:0000256" key="2">
    <source>
        <dbReference type="PROSITE-ProRule" id="PRU00335"/>
    </source>
</evidence>
<dbReference type="Pfam" id="PF00440">
    <property type="entry name" value="TetR_N"/>
    <property type="match status" value="1"/>
</dbReference>
<evidence type="ECO:0000313" key="4">
    <source>
        <dbReference type="EMBL" id="PSC04830.1"/>
    </source>
</evidence>
<dbReference type="InterPro" id="IPR050109">
    <property type="entry name" value="HTH-type_TetR-like_transc_reg"/>
</dbReference>
<dbReference type="InterPro" id="IPR009057">
    <property type="entry name" value="Homeodomain-like_sf"/>
</dbReference>
<keyword evidence="1 2" id="KW-0238">DNA-binding</keyword>
<feature type="DNA-binding region" description="H-T-H motif" evidence="2">
    <location>
        <begin position="29"/>
        <end position="48"/>
    </location>
</feature>
<dbReference type="InterPro" id="IPR001647">
    <property type="entry name" value="HTH_TetR"/>
</dbReference>
<dbReference type="GO" id="GO:0003677">
    <property type="term" value="F:DNA binding"/>
    <property type="evidence" value="ECO:0007669"/>
    <property type="project" value="UniProtKB-UniRule"/>
</dbReference>